<evidence type="ECO:0000313" key="1">
    <source>
        <dbReference type="EMBL" id="GLL16270.1"/>
    </source>
</evidence>
<protein>
    <submittedName>
        <fullName evidence="1">Uncharacterized protein</fullName>
    </submittedName>
</protein>
<accession>A0A9W6P1V6</accession>
<proteinExistence type="predicted"/>
<dbReference type="SUPFAM" id="SSF53756">
    <property type="entry name" value="UDP-Glycosyltransferase/glycogen phosphorylase"/>
    <property type="match status" value="1"/>
</dbReference>
<keyword evidence="2" id="KW-1185">Reference proteome</keyword>
<gene>
    <name evidence="1" type="ORF">GCM10017577_74310</name>
</gene>
<dbReference type="AlphaFoldDB" id="A0A9W6P1V6"/>
<sequence length="150" mass="15801">MVTTAHGPFDATLGPVYRAMRGVAVVAISHHQAATADGVPLAGVIHHGLDVESVPVGRGNGGYASFLGRMSPEKGPREAALVARAAGVPLRMAAKLREPGEREYFDAQVKPLLCADVEFLGELGCTEKLELVGGSFALLNPVQWASRSVW</sequence>
<dbReference type="Gene3D" id="3.40.50.2000">
    <property type="entry name" value="Glycogen Phosphorylase B"/>
    <property type="match status" value="1"/>
</dbReference>
<reference evidence="1" key="1">
    <citation type="journal article" date="2014" name="Int. J. Syst. Evol. Microbiol.">
        <title>Complete genome sequence of Corynebacterium casei LMG S-19264T (=DSM 44701T), isolated from a smear-ripened cheese.</title>
        <authorList>
            <consortium name="US DOE Joint Genome Institute (JGI-PGF)"/>
            <person name="Walter F."/>
            <person name="Albersmeier A."/>
            <person name="Kalinowski J."/>
            <person name="Ruckert C."/>
        </authorList>
    </citation>
    <scope>NUCLEOTIDE SEQUENCE</scope>
    <source>
        <strain evidence="1">VKM Ac-1069</strain>
    </source>
</reference>
<organism evidence="1 2">
    <name type="scientific">Pseudonocardia halophobica</name>
    <dbReference type="NCBI Taxonomy" id="29401"/>
    <lineage>
        <taxon>Bacteria</taxon>
        <taxon>Bacillati</taxon>
        <taxon>Actinomycetota</taxon>
        <taxon>Actinomycetes</taxon>
        <taxon>Pseudonocardiales</taxon>
        <taxon>Pseudonocardiaceae</taxon>
        <taxon>Pseudonocardia</taxon>
    </lineage>
</organism>
<evidence type="ECO:0000313" key="2">
    <source>
        <dbReference type="Proteomes" id="UP001143463"/>
    </source>
</evidence>
<dbReference type="Proteomes" id="UP001143463">
    <property type="component" value="Unassembled WGS sequence"/>
</dbReference>
<name>A0A9W6P1V6_9PSEU</name>
<dbReference type="EMBL" id="BSFQ01000095">
    <property type="protein sequence ID" value="GLL16270.1"/>
    <property type="molecule type" value="Genomic_DNA"/>
</dbReference>
<comment type="caution">
    <text evidence="1">The sequence shown here is derived from an EMBL/GenBank/DDBJ whole genome shotgun (WGS) entry which is preliminary data.</text>
</comment>
<reference evidence="1" key="2">
    <citation type="submission" date="2023-01" db="EMBL/GenBank/DDBJ databases">
        <authorList>
            <person name="Sun Q."/>
            <person name="Evtushenko L."/>
        </authorList>
    </citation>
    <scope>NUCLEOTIDE SEQUENCE</scope>
    <source>
        <strain evidence="1">VKM Ac-1069</strain>
    </source>
</reference>